<gene>
    <name evidence="4" type="ORF">PR001_g1903</name>
    <name evidence="3" type="ORF">PR002_g14729</name>
    <name evidence="5" type="ORF">PR003_g14869</name>
</gene>
<feature type="compositionally biased region" description="Basic and acidic residues" evidence="2">
    <location>
        <begin position="55"/>
        <end position="78"/>
    </location>
</feature>
<evidence type="ECO:0000256" key="2">
    <source>
        <dbReference type="SAM" id="MobiDB-lite"/>
    </source>
</evidence>
<feature type="compositionally biased region" description="Basic and acidic residues" evidence="2">
    <location>
        <begin position="125"/>
        <end position="134"/>
    </location>
</feature>
<proteinExistence type="predicted"/>
<comment type="caution">
    <text evidence="4">The sequence shown here is derived from an EMBL/GenBank/DDBJ whole genome shotgun (WGS) entry which is preliminary data.</text>
</comment>
<feature type="compositionally biased region" description="Low complexity" evidence="2">
    <location>
        <begin position="1"/>
        <end position="11"/>
    </location>
</feature>
<dbReference type="EMBL" id="QXFU01001035">
    <property type="protein sequence ID" value="KAE9012700.1"/>
    <property type="molecule type" value="Genomic_DNA"/>
</dbReference>
<reference evidence="6 8" key="1">
    <citation type="submission" date="2018-09" db="EMBL/GenBank/DDBJ databases">
        <title>Genomic investigation of the strawberry pathogen Phytophthora fragariae indicates pathogenicity is determined by transcriptional variation in three key races.</title>
        <authorList>
            <person name="Adams T.M."/>
            <person name="Armitage A.D."/>
            <person name="Sobczyk M.K."/>
            <person name="Bates H.J."/>
            <person name="Dunwell J.M."/>
            <person name="Nellist C.F."/>
            <person name="Harrison R.J."/>
        </authorList>
    </citation>
    <scope>NUCLEOTIDE SEQUENCE [LARGE SCALE GENOMIC DNA]</scope>
    <source>
        <strain evidence="4 6">SCRP249</strain>
        <strain evidence="3 8">SCRP324</strain>
        <strain evidence="5 7">SCRP333</strain>
    </source>
</reference>
<dbReference type="OrthoDB" id="168362at2759"/>
<evidence type="ECO:0000313" key="6">
    <source>
        <dbReference type="Proteomes" id="UP000429607"/>
    </source>
</evidence>
<dbReference type="EMBL" id="QXFT01001002">
    <property type="protein sequence ID" value="KAE9331731.1"/>
    <property type="molecule type" value="Genomic_DNA"/>
</dbReference>
<dbReference type="EMBL" id="QXFV01000062">
    <property type="protein sequence ID" value="KAE9050952.1"/>
    <property type="molecule type" value="Genomic_DNA"/>
</dbReference>
<name>A0A6A3NZE9_9STRA</name>
<dbReference type="Proteomes" id="UP000429607">
    <property type="component" value="Unassembled WGS sequence"/>
</dbReference>
<sequence length="830" mass="91416">MQGPTPAAEPAAEPPQQPKKAGSTRARKATPRSRAKKPADGKTPRRRASPRNRKAAQDAEPKQKKEKEEEKDKEKEENVPPSSSSLAAVKEEGGGEEDTKEEATVEKTEVETEVANQQETASAAKGEEQPPVHDTQLRKTYLQRMYRQLQSTHPNQDDAMIRQIATNVEMEACQKSATQSQYVAAMNNEIHKLMQFEMEQANASVYTNDDAQSYQNEQSAVQGQQPVLSSEMRGGYAQHQISRSHSYEYAQALAKAQEQEQANSSARSSSFSTPRQSMSGDVSFQSLMENQNQGYGRDSMQNTPTRLMGMQNLQQIGNQFYSTSSMTPPTSQSYAIQSNVSEMTGQSIPRNMMEAHQQQLGNFQTQQQQTHHPGSIRHQTRVTTFQEFTAQIQHLDKSVLIELLWNQRSALARWQNQAKQLELQLSAQQTAASNMGSPGFHSPYNSPMVSGGTFVSPNIAAEAEMQRARERNNSRMTQLSHQQQQQMPQYSYSQQSTPNAATYSQADGTWGENPQLYWQRIRNLKTAYDDQLRTAQRALAHNTVPPNSAYSMKAQSMMQNISLVLNILNEPPTNVQPRKFEVLNSIERFLQMSVVPIVQKVLSSGSSPQVASVSQAAVTSGSSPAMTTNAATYSPSVPTTQDNVVGMSSTFRQGTNNQYTGARWASSSSNFNEMETSRQRSRGIFADVASGDANGSTQMMDGLTAAGNSPNSACAVREESDTQSDTSMGQNMVYEAPTMILKEPSTLSLPALESRPSTITDSRLSSGTSLLSPGSVRDNSSSKVMDSASVDDDFSDFPVLEFEDPVADGNSFVKENNPSNVSRKRGIEDV</sequence>
<keyword evidence="7" id="KW-1185">Reference proteome</keyword>
<feature type="coiled-coil region" evidence="1">
    <location>
        <begin position="404"/>
        <end position="431"/>
    </location>
</feature>
<evidence type="ECO:0008006" key="9">
    <source>
        <dbReference type="Google" id="ProtNLM"/>
    </source>
</evidence>
<feature type="region of interest" description="Disordered" evidence="2">
    <location>
        <begin position="751"/>
        <end position="790"/>
    </location>
</feature>
<evidence type="ECO:0000313" key="7">
    <source>
        <dbReference type="Proteomes" id="UP000434957"/>
    </source>
</evidence>
<feature type="region of interest" description="Disordered" evidence="2">
    <location>
        <begin position="1"/>
        <end position="134"/>
    </location>
</feature>
<accession>A0A6A3NZE9</accession>
<evidence type="ECO:0000313" key="8">
    <source>
        <dbReference type="Proteomes" id="UP000435112"/>
    </source>
</evidence>
<feature type="compositionally biased region" description="Low complexity" evidence="2">
    <location>
        <begin position="478"/>
        <end position="487"/>
    </location>
</feature>
<feature type="compositionally biased region" description="Basic and acidic residues" evidence="2">
    <location>
        <begin position="101"/>
        <end position="110"/>
    </location>
</feature>
<feature type="region of interest" description="Disordered" evidence="2">
    <location>
        <begin position="251"/>
        <end position="280"/>
    </location>
</feature>
<evidence type="ECO:0000313" key="5">
    <source>
        <dbReference type="EMBL" id="KAE9331731.1"/>
    </source>
</evidence>
<feature type="compositionally biased region" description="Basic residues" evidence="2">
    <location>
        <begin position="44"/>
        <end position="54"/>
    </location>
</feature>
<evidence type="ECO:0000256" key="1">
    <source>
        <dbReference type="SAM" id="Coils"/>
    </source>
</evidence>
<dbReference type="AlphaFoldDB" id="A0A6A3NZE9"/>
<evidence type="ECO:0000313" key="3">
    <source>
        <dbReference type="EMBL" id="KAE9012700.1"/>
    </source>
</evidence>
<feature type="compositionally biased region" description="Low complexity" evidence="2">
    <location>
        <begin position="251"/>
        <end position="279"/>
    </location>
</feature>
<keyword evidence="1" id="KW-0175">Coiled coil</keyword>
<protein>
    <recommendedName>
        <fullName evidence="9">Mediator complex subunit 15 KIX domain-containing protein</fullName>
    </recommendedName>
</protein>
<feature type="region of interest" description="Disordered" evidence="2">
    <location>
        <begin position="805"/>
        <end position="830"/>
    </location>
</feature>
<feature type="compositionally biased region" description="Basic residues" evidence="2">
    <location>
        <begin position="25"/>
        <end position="36"/>
    </location>
</feature>
<dbReference type="Proteomes" id="UP000434957">
    <property type="component" value="Unassembled WGS sequence"/>
</dbReference>
<dbReference type="Proteomes" id="UP000435112">
    <property type="component" value="Unassembled WGS sequence"/>
</dbReference>
<evidence type="ECO:0000313" key="4">
    <source>
        <dbReference type="EMBL" id="KAE9050952.1"/>
    </source>
</evidence>
<feature type="region of interest" description="Disordered" evidence="2">
    <location>
        <begin position="708"/>
        <end position="727"/>
    </location>
</feature>
<organism evidence="4 6">
    <name type="scientific">Phytophthora rubi</name>
    <dbReference type="NCBI Taxonomy" id="129364"/>
    <lineage>
        <taxon>Eukaryota</taxon>
        <taxon>Sar</taxon>
        <taxon>Stramenopiles</taxon>
        <taxon>Oomycota</taxon>
        <taxon>Peronosporomycetes</taxon>
        <taxon>Peronosporales</taxon>
        <taxon>Peronosporaceae</taxon>
        <taxon>Phytophthora</taxon>
    </lineage>
</organism>
<feature type="region of interest" description="Disordered" evidence="2">
    <location>
        <begin position="466"/>
        <end position="487"/>
    </location>
</feature>
<feature type="compositionally biased region" description="Low complexity" evidence="2">
    <location>
        <begin position="762"/>
        <end position="775"/>
    </location>
</feature>